<reference evidence="1 2" key="1">
    <citation type="submission" date="2020-11" db="EMBL/GenBank/DDBJ databases">
        <authorList>
            <person name="Kim M.K."/>
        </authorList>
    </citation>
    <scope>NUCLEOTIDE SEQUENCE [LARGE SCALE GENOMIC DNA]</scope>
    <source>
        <strain evidence="1 2">BT439</strain>
    </source>
</reference>
<accession>A0A931BEH4</accession>
<protein>
    <submittedName>
        <fullName evidence="1">Uncharacterized protein</fullName>
    </submittedName>
</protein>
<name>A0A931BEH4_9BACT</name>
<dbReference type="RefSeq" id="WP_196285143.1">
    <property type="nucleotide sequence ID" value="NZ_JADQDP010000001.1"/>
</dbReference>
<evidence type="ECO:0000313" key="1">
    <source>
        <dbReference type="EMBL" id="MBF9140807.1"/>
    </source>
</evidence>
<comment type="caution">
    <text evidence="1">The sequence shown here is derived from an EMBL/GenBank/DDBJ whole genome shotgun (WGS) entry which is preliminary data.</text>
</comment>
<keyword evidence="2" id="KW-1185">Reference proteome</keyword>
<organism evidence="1 2">
    <name type="scientific">Hymenobacter properus</name>
    <dbReference type="NCBI Taxonomy" id="2791026"/>
    <lineage>
        <taxon>Bacteria</taxon>
        <taxon>Pseudomonadati</taxon>
        <taxon>Bacteroidota</taxon>
        <taxon>Cytophagia</taxon>
        <taxon>Cytophagales</taxon>
        <taxon>Hymenobacteraceae</taxon>
        <taxon>Hymenobacter</taxon>
    </lineage>
</organism>
<dbReference type="EMBL" id="JADQDP010000001">
    <property type="protein sequence ID" value="MBF9140807.1"/>
    <property type="molecule type" value="Genomic_DNA"/>
</dbReference>
<dbReference type="Proteomes" id="UP000645610">
    <property type="component" value="Unassembled WGS sequence"/>
</dbReference>
<gene>
    <name evidence="1" type="ORF">I2I01_04130</name>
</gene>
<proteinExistence type="predicted"/>
<evidence type="ECO:0000313" key="2">
    <source>
        <dbReference type="Proteomes" id="UP000645610"/>
    </source>
</evidence>
<sequence length="75" mass="7969">MIATKNTAPSPTELKSRVLAIRAQLPKDVRALVIKEHSEYDTAAGGRKLNNVLSGASSDEKLTIILESLAQPVAA</sequence>
<dbReference type="AlphaFoldDB" id="A0A931BEH4"/>